<dbReference type="PANTHER" id="PTHR30290:SF10">
    <property type="entry name" value="PERIPLASMIC OLIGOPEPTIDE-BINDING PROTEIN-RELATED"/>
    <property type="match status" value="1"/>
</dbReference>
<protein>
    <submittedName>
        <fullName evidence="6">Extracellular solute-binding protein family 5</fullName>
    </submittedName>
</protein>
<dbReference type="InterPro" id="IPR000914">
    <property type="entry name" value="SBP_5_dom"/>
</dbReference>
<evidence type="ECO:0000313" key="7">
    <source>
        <dbReference type="Proteomes" id="UP000008330"/>
    </source>
</evidence>
<keyword evidence="7" id="KW-1185">Reference proteome</keyword>
<keyword evidence="3" id="KW-0813">Transport</keyword>
<dbReference type="AlphaFoldDB" id="A0ABF7QZ73"/>
<evidence type="ECO:0000259" key="5">
    <source>
        <dbReference type="Pfam" id="PF00496"/>
    </source>
</evidence>
<dbReference type="Gene3D" id="3.40.190.10">
    <property type="entry name" value="Periplasmic binding protein-like II"/>
    <property type="match status" value="1"/>
</dbReference>
<comment type="similarity">
    <text evidence="2">Belongs to the bacterial solute-binding protein 5 family.</text>
</comment>
<evidence type="ECO:0000256" key="3">
    <source>
        <dbReference type="ARBA" id="ARBA00022448"/>
    </source>
</evidence>
<evidence type="ECO:0000313" key="6">
    <source>
        <dbReference type="EMBL" id="ACI59648.1"/>
    </source>
</evidence>
<feature type="domain" description="Solute-binding protein family 5" evidence="5">
    <location>
        <begin position="61"/>
        <end position="413"/>
    </location>
</feature>
<organism evidence="6 7">
    <name type="scientific">Rhizobium leguminosarum bv. trifolii (strain WSM2304)</name>
    <dbReference type="NCBI Taxonomy" id="395492"/>
    <lineage>
        <taxon>Bacteria</taxon>
        <taxon>Pseudomonadati</taxon>
        <taxon>Pseudomonadota</taxon>
        <taxon>Alphaproteobacteria</taxon>
        <taxon>Hyphomicrobiales</taxon>
        <taxon>Rhizobiaceae</taxon>
        <taxon>Rhizobium/Agrobacterium group</taxon>
        <taxon>Rhizobium</taxon>
    </lineage>
</organism>
<dbReference type="EMBL" id="CP001195">
    <property type="protein sequence ID" value="ACI59648.1"/>
    <property type="molecule type" value="Genomic_DNA"/>
</dbReference>
<geneLocation type="plasmid" evidence="6 7">
    <name>pRLG203</name>
</geneLocation>
<dbReference type="InterPro" id="IPR039424">
    <property type="entry name" value="SBP_5"/>
</dbReference>
<dbReference type="Pfam" id="PF00496">
    <property type="entry name" value="SBP_bac_5"/>
    <property type="match status" value="1"/>
</dbReference>
<evidence type="ECO:0000256" key="1">
    <source>
        <dbReference type="ARBA" id="ARBA00004418"/>
    </source>
</evidence>
<dbReference type="Gene3D" id="3.10.105.10">
    <property type="entry name" value="Dipeptide-binding Protein, Domain 3"/>
    <property type="match status" value="1"/>
</dbReference>
<sequence>MTAAFGGAVKAAPKRGGNLRIGIAGGTSGDSLDPTSTPVDAGFLTLNTMRSTLVGMNAKGEPTPLLAESWEPSNDLTKWYFNIRKGATFHSGKSVTADDVVASLNLHRGDKTTSPAKALLDPVTNVEADGPNRVVITLNRANIEFVSLFKTDFLVILPSKDGVIDRASKDGTGPYALESFEPGQHLSFKRNPNYWDLDNYGFFDSAEVVVIADPAARMNALRSGRVDLVNSVDLKTAAMLKRVAGLKLENIPSGLYYGMPMLVDVAPFNDNNVRMALKYAIKRQEIVDKVLLGHGTVGNDQPIFKNVKFAATDLPQREYDPDKARHYLKQAGYDSIDLPLNVAEIGFPGATAVSQLFAASAKAAGINLNVTREPDDGYFERVWMKQPFTTAYWHQAVTADSRFTEAFLPGAAWNETHFNNPRFNELAVKARETVDENTRAGMYHEMQRIIYDEGGLLNPVFANYVWAMKDNVHRPDDVTTLGDLDSFQCISRWWMA</sequence>
<dbReference type="CDD" id="cd08503">
    <property type="entry name" value="PBP2_NikA_DppA_OppA_like_17"/>
    <property type="match status" value="1"/>
</dbReference>
<gene>
    <name evidence="6" type="ordered locus">Rleg2_6276</name>
</gene>
<dbReference type="SUPFAM" id="SSF53850">
    <property type="entry name" value="Periplasmic binding protein-like II"/>
    <property type="match status" value="1"/>
</dbReference>
<name>A0ABF7QZ73_RHILW</name>
<dbReference type="InterPro" id="IPR030678">
    <property type="entry name" value="Peptide/Ni-bd"/>
</dbReference>
<dbReference type="Proteomes" id="UP000008330">
    <property type="component" value="Plasmid pRLG203"/>
</dbReference>
<reference evidence="6 7" key="1">
    <citation type="journal article" date="2010" name="Stand. Genomic Sci.">
        <title>Complete genome sequence of Rhizobium leguminosarum bv trifolii strain WSM2304, an effective microsymbiont of the South American clover Trifolium polymorphum.</title>
        <authorList>
            <person name="Reeve W."/>
            <person name="O'Hara G."/>
            <person name="Chain P."/>
            <person name="Ardley J."/>
            <person name="Brau L."/>
            <person name="Nandesena K."/>
            <person name="Tiwari R."/>
            <person name="Malfatti S."/>
            <person name="Kiss H."/>
            <person name="Lapidus A."/>
            <person name="Copeland A."/>
            <person name="Nolan M."/>
            <person name="Land M."/>
            <person name="Ivanova N."/>
            <person name="Mavromatis K."/>
            <person name="Markowitz V."/>
            <person name="Kyrpides N."/>
            <person name="Melino V."/>
            <person name="Denton M."/>
            <person name="Yates R."/>
            <person name="Howieson J."/>
        </authorList>
    </citation>
    <scope>NUCLEOTIDE SEQUENCE [LARGE SCALE GENOMIC DNA]</scope>
    <source>
        <strain evidence="6 7">WSM2304</strain>
    </source>
</reference>
<evidence type="ECO:0000256" key="4">
    <source>
        <dbReference type="ARBA" id="ARBA00022729"/>
    </source>
</evidence>
<keyword evidence="4" id="KW-0732">Signal</keyword>
<dbReference type="GO" id="GO:0030288">
    <property type="term" value="C:outer membrane-bounded periplasmic space"/>
    <property type="evidence" value="ECO:0007669"/>
    <property type="project" value="UniProtKB-ARBA"/>
</dbReference>
<evidence type="ECO:0000256" key="2">
    <source>
        <dbReference type="ARBA" id="ARBA00005695"/>
    </source>
</evidence>
<dbReference type="PIRSF" id="PIRSF002741">
    <property type="entry name" value="MppA"/>
    <property type="match status" value="1"/>
</dbReference>
<dbReference type="KEGG" id="rlt:Rleg2_6276"/>
<keyword evidence="6" id="KW-0614">Plasmid</keyword>
<comment type="subcellular location">
    <subcellularLocation>
        <location evidence="1">Periplasm</location>
    </subcellularLocation>
</comment>
<dbReference type="PANTHER" id="PTHR30290">
    <property type="entry name" value="PERIPLASMIC BINDING COMPONENT OF ABC TRANSPORTER"/>
    <property type="match status" value="1"/>
</dbReference>
<accession>A0ABF7QZ73</accession>
<proteinExistence type="inferred from homology"/>